<accession>A0A1G9T2V7</accession>
<dbReference type="RefSeq" id="WP_091218389.1">
    <property type="nucleotide sequence ID" value="NZ_FNHE01000005.1"/>
</dbReference>
<sequence>MPNGGQQWGWQQWQAALVKAFFVDRDPSTPWTLFLDDAEARRLWPEVDQPTADLCACVDQYLDWHAGDRLFDRLDTRWQRWRRSRGDQPPPNLPVLAATVLAASAMHTDESATSAAYYVRLAELIRPSAAGADLLRIKDDLCHGFDVVAGWWDDLDTWVSARASTLGQSTIQTHETFWKVGYPISQALLRRSDRMLLTHFFAALDLNTEEIPPSSALTGLLSLWASRPRGFSETFTRALRAPGLQQVVGSLVHRQASAWDGVVLTPRGRRQLDLRIALDLDEFTATWAVPVVDEVPSVTLELGQHVVYLRQPQYGGLYETEGLPSLAGTLRQQRGLSLRGDGCEAVFRDQPILAFRGHQDAEWLSVDSVLPHERHILAVRPEYGPSMDSVLDTAARSGWRRLKQPPERALVPGRVVYLNVVLENEAAFREAVRGLSAGLVSALRPDPVARPRLVAGLRVAERLGSNHYLIGGAPDLLLPSADEERRVPAALDGRRQDPAFLATGFPIPLRRLPLEAGPHRLEVDGLELTFHLHDADTAGLSVSEARQLVWTVREDGTSPALSEGAPSTSSITGAAIPGMVPQPLLLRRHARDYSVVDQRGHVTPVTVAAPSAWLTRLGLPDPPYWEFSPPATAVWLVCVNSRTGAPERPIRVRWQDPHMAGLSGESSEVWRRIAHHWKGADRLLDVYISAWERSRRAG</sequence>
<dbReference type="AlphaFoldDB" id="A0A1G9T2V7"/>
<dbReference type="Proteomes" id="UP000198680">
    <property type="component" value="Unassembled WGS sequence"/>
</dbReference>
<evidence type="ECO:0000313" key="2">
    <source>
        <dbReference type="Proteomes" id="UP000198680"/>
    </source>
</evidence>
<reference evidence="2" key="1">
    <citation type="submission" date="2016-10" db="EMBL/GenBank/DDBJ databases">
        <authorList>
            <person name="Varghese N."/>
            <person name="Submissions S."/>
        </authorList>
    </citation>
    <scope>NUCLEOTIDE SEQUENCE [LARGE SCALE GENOMIC DNA]</scope>
    <source>
        <strain evidence="2">DSM 45419</strain>
    </source>
</reference>
<name>A0A1G9T2V7_9ACTN</name>
<dbReference type="OrthoDB" id="7056088at2"/>
<dbReference type="STRING" id="1137991.SAMN05660642_02472"/>
<gene>
    <name evidence="1" type="ORF">SAMN05660642_02472</name>
</gene>
<protein>
    <submittedName>
        <fullName evidence="1">Uncharacterized protein</fullName>
    </submittedName>
</protein>
<dbReference type="EMBL" id="FNHE01000005">
    <property type="protein sequence ID" value="SDM42063.1"/>
    <property type="molecule type" value="Genomic_DNA"/>
</dbReference>
<organism evidence="1 2">
    <name type="scientific">Geodermatophilus siccatus</name>
    <dbReference type="NCBI Taxonomy" id="1137991"/>
    <lineage>
        <taxon>Bacteria</taxon>
        <taxon>Bacillati</taxon>
        <taxon>Actinomycetota</taxon>
        <taxon>Actinomycetes</taxon>
        <taxon>Geodermatophilales</taxon>
        <taxon>Geodermatophilaceae</taxon>
        <taxon>Geodermatophilus</taxon>
    </lineage>
</organism>
<keyword evidence="2" id="KW-1185">Reference proteome</keyword>
<proteinExistence type="predicted"/>
<evidence type="ECO:0000313" key="1">
    <source>
        <dbReference type="EMBL" id="SDM42063.1"/>
    </source>
</evidence>